<sequence>MPSTVNGVNGLACEFEYPLANPEGPYKNAYTRLMGTDFVRENPHFGGTWYENTYPGVACDIPAHNYNFTWDPKPDWTQLFAQGKEIQQYFEGFADRHEGIWNITLENQETKEISQDWAHVFVNGTDILNNWKWSEIEGLHDSKGPLMHSVAWGHSVGLTNKTVGIIGTGSTSVQIVHQLQKICKEVQVYMRSPTWISPPFGAGALTNDLQKGQDVNPGQRQYTFSEAEKKRFADDPEYHLNFRKRIEAEINGLFGIFIIPKWSPGCRRISPGDGYLEALVTPDGIYTADGTEHKMDILVCATGFKVAFQPVFKVVNSQGKSIKEDWVNGLNLYFGVSAPRFPNYYTIIGPGATWSDGTLLPSIEATIEYSIKCMKKMQTEGIKAMAVKQEALDEIYAHFDEFYKTTVWQEGCRSWVKDGKIKNRIYLWPGATIHFLKTIKNPRFEDYDMTYRYKNRFAFLGNGDVKATASGDVLGLSTYVRNSDHEWDVE</sequence>
<reference evidence="5 6" key="1">
    <citation type="journal article" date="2016" name="Nat. Commun.">
        <title>Ectomycorrhizal ecology is imprinted in the genome of the dominant symbiotic fungus Cenococcum geophilum.</title>
        <authorList>
            <consortium name="DOE Joint Genome Institute"/>
            <person name="Peter M."/>
            <person name="Kohler A."/>
            <person name="Ohm R.A."/>
            <person name="Kuo A."/>
            <person name="Krutzmann J."/>
            <person name="Morin E."/>
            <person name="Arend M."/>
            <person name="Barry K.W."/>
            <person name="Binder M."/>
            <person name="Choi C."/>
            <person name="Clum A."/>
            <person name="Copeland A."/>
            <person name="Grisel N."/>
            <person name="Haridas S."/>
            <person name="Kipfer T."/>
            <person name="LaButti K."/>
            <person name="Lindquist E."/>
            <person name="Lipzen A."/>
            <person name="Maire R."/>
            <person name="Meier B."/>
            <person name="Mihaltcheva S."/>
            <person name="Molinier V."/>
            <person name="Murat C."/>
            <person name="Poggeler S."/>
            <person name="Quandt C.A."/>
            <person name="Sperisen C."/>
            <person name="Tritt A."/>
            <person name="Tisserant E."/>
            <person name="Crous P.W."/>
            <person name="Henrissat B."/>
            <person name="Nehls U."/>
            <person name="Egli S."/>
            <person name="Spatafora J.W."/>
            <person name="Grigoriev I.V."/>
            <person name="Martin F.M."/>
        </authorList>
    </citation>
    <scope>NUCLEOTIDE SEQUENCE [LARGE SCALE GENOMIC DNA]</scope>
    <source>
        <strain evidence="5 6">CBS 207.34</strain>
    </source>
</reference>
<dbReference type="PANTHER" id="PTHR42877">
    <property type="entry name" value="L-ORNITHINE N(5)-MONOOXYGENASE-RELATED"/>
    <property type="match status" value="1"/>
</dbReference>
<evidence type="ECO:0000256" key="4">
    <source>
        <dbReference type="ARBA" id="ARBA00023002"/>
    </source>
</evidence>
<proteinExistence type="inferred from homology"/>
<dbReference type="GO" id="GO:0004499">
    <property type="term" value="F:N,N-dimethylaniline monooxygenase activity"/>
    <property type="evidence" value="ECO:0007669"/>
    <property type="project" value="InterPro"/>
</dbReference>
<evidence type="ECO:0000256" key="2">
    <source>
        <dbReference type="ARBA" id="ARBA00022630"/>
    </source>
</evidence>
<dbReference type="Pfam" id="PF00743">
    <property type="entry name" value="FMO-like"/>
    <property type="match status" value="1"/>
</dbReference>
<dbReference type="SUPFAM" id="SSF51905">
    <property type="entry name" value="FAD/NAD(P)-binding domain"/>
    <property type="match status" value="2"/>
</dbReference>
<organism evidence="5 6">
    <name type="scientific">Glonium stellatum</name>
    <dbReference type="NCBI Taxonomy" id="574774"/>
    <lineage>
        <taxon>Eukaryota</taxon>
        <taxon>Fungi</taxon>
        <taxon>Dikarya</taxon>
        <taxon>Ascomycota</taxon>
        <taxon>Pezizomycotina</taxon>
        <taxon>Dothideomycetes</taxon>
        <taxon>Pleosporomycetidae</taxon>
        <taxon>Gloniales</taxon>
        <taxon>Gloniaceae</taxon>
        <taxon>Glonium</taxon>
    </lineage>
</organism>
<dbReference type="InterPro" id="IPR020946">
    <property type="entry name" value="Flavin_mOase-like"/>
</dbReference>
<dbReference type="Proteomes" id="UP000250140">
    <property type="component" value="Unassembled WGS sequence"/>
</dbReference>
<keyword evidence="4" id="KW-0560">Oxidoreductase</keyword>
<dbReference type="GO" id="GO:0050660">
    <property type="term" value="F:flavin adenine dinucleotide binding"/>
    <property type="evidence" value="ECO:0007669"/>
    <property type="project" value="InterPro"/>
</dbReference>
<keyword evidence="6" id="KW-1185">Reference proteome</keyword>
<accession>A0A8E2JTW1</accession>
<evidence type="ECO:0000313" key="5">
    <source>
        <dbReference type="EMBL" id="OCL08959.1"/>
    </source>
</evidence>
<dbReference type="EMBL" id="KV749547">
    <property type="protein sequence ID" value="OCL08959.1"/>
    <property type="molecule type" value="Genomic_DNA"/>
</dbReference>
<dbReference type="GO" id="GO:0050661">
    <property type="term" value="F:NADP binding"/>
    <property type="evidence" value="ECO:0007669"/>
    <property type="project" value="InterPro"/>
</dbReference>
<name>A0A8E2JTW1_9PEZI</name>
<dbReference type="InterPro" id="IPR036188">
    <property type="entry name" value="FAD/NAD-bd_sf"/>
</dbReference>
<gene>
    <name evidence="5" type="ORF">AOQ84DRAFT_405667</name>
</gene>
<dbReference type="AlphaFoldDB" id="A0A8E2JTW1"/>
<evidence type="ECO:0000313" key="6">
    <source>
        <dbReference type="Proteomes" id="UP000250140"/>
    </source>
</evidence>
<keyword evidence="2" id="KW-0285">Flavoprotein</keyword>
<dbReference type="Gene3D" id="3.50.50.60">
    <property type="entry name" value="FAD/NAD(P)-binding domain"/>
    <property type="match status" value="3"/>
</dbReference>
<comment type="similarity">
    <text evidence="1">Belongs to the FAD-binding monooxygenase family.</text>
</comment>
<dbReference type="PANTHER" id="PTHR42877:SF8">
    <property type="entry name" value="MONOOXYGENASE"/>
    <property type="match status" value="1"/>
</dbReference>
<dbReference type="InterPro" id="IPR051209">
    <property type="entry name" value="FAD-bind_Monooxygenase_sf"/>
</dbReference>
<protein>
    <submittedName>
        <fullName evidence="5">FAD/NAD(P)-binding domain-containing protein</fullName>
    </submittedName>
</protein>
<keyword evidence="3" id="KW-0274">FAD</keyword>
<evidence type="ECO:0000256" key="3">
    <source>
        <dbReference type="ARBA" id="ARBA00022827"/>
    </source>
</evidence>
<dbReference type="OrthoDB" id="74360at2759"/>
<evidence type="ECO:0000256" key="1">
    <source>
        <dbReference type="ARBA" id="ARBA00010139"/>
    </source>
</evidence>